<evidence type="ECO:0000313" key="1">
    <source>
        <dbReference type="EMBL" id="KAI4470389.1"/>
    </source>
</evidence>
<keyword evidence="2" id="KW-1185">Reference proteome</keyword>
<accession>A0ACB9TUR8</accession>
<protein>
    <submittedName>
        <fullName evidence="1">Brain-specific angiogenesis inhibitor 1-associated protein 2</fullName>
    </submittedName>
</protein>
<sequence>MPGDDEDTFPFEPQGTSAGVSWIYRLSRENLEGFAQGLGLDSSGNVDDIRKRLSAYLKARGAQAESSQPPPTREPNQNIPTTVNICEKVRKWNLNFDGVGDAVSFLERVRELRECYDVADRDLLQALPLLFSKQAILWYRNNKSSWNTWDDFIDDFKLQYLHPRHDYLIEEQIRSRHQSPRESFKDYLTNILTLIRRGKNMSTDEIVERVYHNMKPEYKFYVRRNMVTTLRELSTLAAEYELILKEQQTAIRIPVASRQATGSTNPPEEATVASEQKRFLQQHKQRSETYSKAAAMMKKQRKKSRASSKTGLAMDKELKIRRAIGSNNIPPPALPAPVPTPSLPYHKTGMTQSHSTNFQGKSDTSTFQSPYSQPTTIKTSSSSYNFTTPSSGPYSTHPQPSRSDRPTAVTPLPLHLQTKGGKIGGPVGNVSLHSSNDSGFSNDPPPQPEIDYSDDESISGGGQTKIPPRNSKHRRITSDNNNNNTKKMHTIRPSNSSSNLMDRRFYMSDDQDTLSTISPDRKGIVKRTKSFWRFGKSSDSEILEGMALWKHKDLVDIKNIERKESEIKHKQHSKSKKSSRDRSNDSDKTLNAKHYNEDQEKIKPIRTKHSFSEKQKAAPQRKENKIEKIEDYDDDYEKSTIRNNDDQFYEDSGDGLVLKTVNRKDILQQYTNDSSVPDSESDSESTSDDPYDCILVDDQTHKVRKGEDQFTSVAAIGKKLEKLSKSSKYSPQKNTESNRRTLTEKNNNMNMRNERKNNEISNSTMDHDDIMQYRDGRQSFKTFGIETPNSENGENERAENDRYYPQTRKRNNETANVSEKRRYYPETNGHSNSMERRNRQSYDSIDSEIDAGDNRTITNNRRNNMETEKKEKLKYYTERHRDGEFSSDANENRQFLPRTKLTKTNSNNSNSRQEPSQQDGSEYGDTLQRRMKPAEYTNMYDEKLPHSGNMYGPWYDLWGLDASIRRAIGSNNIPPPALPAPVPTPSLPYHKTGMTQSHSTNFQGKSDTSTFQSPYSQPTTIKTSSSSYNFTTPSSGPYSTHPQPSRSDRPTAVTPLPLHLQTKGGKIGGPVGNVSLHSSNDSGFSNDPPPQPEIDYSDDESISGGGQTKIPPRNSKHRRITSDNNNNNTKKMHTIRPSNSSSNLMDRRFYMSDDQDTLSTISPDRKGIVKRTKSFWRFGKSSDSEILEGMALWKHKDLVDIKNIERKESEIKHKQHSKSKKSSRDRSNDSDKTLNAKHYNEDQEKIKPIRTKHSFSEKQKAAPQRKENKIEKIEDYDDDYEKSTIRNNDDQFYEDSGDGLVLKTVNRKDILQQYTNDSSVPDSESDSESTSDDPYDCILVDDQTHKVRKGEDQFTSVAAIGKKLEKLSKSSKYSPQKNTESNRRTLTEKNNNMNMRNERKNNEISNSTMDHDDIMQYRDGRQSFKTFGIETPNSENGENERAENDRYYPQTRKRNNETANVSEKRRYYPETNGHSNSMERRNRQSYDSIDSEIDAGDNRTITNNRRNNMETEKKEKLKYYTERHRDGEFSSDANENRQFLPRTKLTKTNSNNSNSRQEPSQQDGSEYGDTLQRRMKPAEYTNMYDEKLPHSGNMYGPWYDLWGLDASVRK</sequence>
<evidence type="ECO:0000313" key="2">
    <source>
        <dbReference type="Proteomes" id="UP001056778"/>
    </source>
</evidence>
<organism evidence="1 2">
    <name type="scientific">Holotrichia oblita</name>
    <name type="common">Chafer beetle</name>
    <dbReference type="NCBI Taxonomy" id="644536"/>
    <lineage>
        <taxon>Eukaryota</taxon>
        <taxon>Metazoa</taxon>
        <taxon>Ecdysozoa</taxon>
        <taxon>Arthropoda</taxon>
        <taxon>Hexapoda</taxon>
        <taxon>Insecta</taxon>
        <taxon>Pterygota</taxon>
        <taxon>Neoptera</taxon>
        <taxon>Endopterygota</taxon>
        <taxon>Coleoptera</taxon>
        <taxon>Polyphaga</taxon>
        <taxon>Scarabaeiformia</taxon>
        <taxon>Scarabaeidae</taxon>
        <taxon>Melolonthinae</taxon>
        <taxon>Holotrichia</taxon>
    </lineage>
</organism>
<dbReference type="Proteomes" id="UP001056778">
    <property type="component" value="Chromosome 1"/>
</dbReference>
<name>A0ACB9TUR8_HOLOL</name>
<dbReference type="EMBL" id="CM043015">
    <property type="protein sequence ID" value="KAI4470389.1"/>
    <property type="molecule type" value="Genomic_DNA"/>
</dbReference>
<comment type="caution">
    <text evidence="1">The sequence shown here is derived from an EMBL/GenBank/DDBJ whole genome shotgun (WGS) entry which is preliminary data.</text>
</comment>
<reference evidence="1" key="1">
    <citation type="submission" date="2022-04" db="EMBL/GenBank/DDBJ databases">
        <title>Chromosome-scale genome assembly of Holotrichia oblita Faldermann.</title>
        <authorList>
            <person name="Rongchong L."/>
        </authorList>
    </citation>
    <scope>NUCLEOTIDE SEQUENCE</scope>
    <source>
        <strain evidence="1">81SQS9</strain>
    </source>
</reference>
<gene>
    <name evidence="1" type="ORF">MML48_1g02099</name>
</gene>
<proteinExistence type="predicted"/>